<accession>A0A923MN66</accession>
<evidence type="ECO:0000313" key="3">
    <source>
        <dbReference type="Proteomes" id="UP000608513"/>
    </source>
</evidence>
<comment type="caution">
    <text evidence="2">The sequence shown here is derived from an EMBL/GenBank/DDBJ whole genome shotgun (WGS) entry which is preliminary data.</text>
</comment>
<dbReference type="Proteomes" id="UP000608513">
    <property type="component" value="Unassembled WGS sequence"/>
</dbReference>
<dbReference type="RefSeq" id="WP_187074832.1">
    <property type="nucleotide sequence ID" value="NZ_JACORT010000001.1"/>
</dbReference>
<keyword evidence="3" id="KW-1185">Reference proteome</keyword>
<dbReference type="AlphaFoldDB" id="A0A923MN66"/>
<dbReference type="EMBL" id="JACORT010000001">
    <property type="protein sequence ID" value="MBC5782115.1"/>
    <property type="molecule type" value="Genomic_DNA"/>
</dbReference>
<protein>
    <submittedName>
        <fullName evidence="2">Uncharacterized protein</fullName>
    </submittedName>
</protein>
<evidence type="ECO:0000256" key="1">
    <source>
        <dbReference type="SAM" id="Coils"/>
    </source>
</evidence>
<name>A0A923MN66_9BURK</name>
<feature type="coiled-coil region" evidence="1">
    <location>
        <begin position="1"/>
        <end position="28"/>
    </location>
</feature>
<proteinExistence type="predicted"/>
<reference evidence="2" key="1">
    <citation type="submission" date="2020-08" db="EMBL/GenBank/DDBJ databases">
        <title>Ramlibacter sp. USB13 16S ribosomal RNA gene genome sequencing and assembly.</title>
        <authorList>
            <person name="Kang M."/>
        </authorList>
    </citation>
    <scope>NUCLEOTIDE SEQUENCE</scope>
    <source>
        <strain evidence="2">USB13</strain>
    </source>
</reference>
<organism evidence="2 3">
    <name type="scientific">Ramlibacter cellulosilyticus</name>
    <dbReference type="NCBI Taxonomy" id="2764187"/>
    <lineage>
        <taxon>Bacteria</taxon>
        <taxon>Pseudomonadati</taxon>
        <taxon>Pseudomonadota</taxon>
        <taxon>Betaproteobacteria</taxon>
        <taxon>Burkholderiales</taxon>
        <taxon>Comamonadaceae</taxon>
        <taxon>Ramlibacter</taxon>
    </lineage>
</organism>
<gene>
    <name evidence="2" type="ORF">H8N03_04105</name>
</gene>
<keyword evidence="1" id="KW-0175">Coiled coil</keyword>
<evidence type="ECO:0000313" key="2">
    <source>
        <dbReference type="EMBL" id="MBC5782115.1"/>
    </source>
</evidence>
<sequence>MTHWTEELAAAEAQAERFEAAESQAEQQFHIVLAEAEQAGDSQRALQSPEFRQWMDARCATDLAWGSWFLLKGAKG</sequence>